<dbReference type="PRINTS" id="PR00038">
    <property type="entry name" value="HTHLUXR"/>
</dbReference>
<feature type="domain" description="HTH luxR-type" evidence="6">
    <location>
        <begin position="133"/>
        <end position="198"/>
    </location>
</feature>
<dbReference type="CDD" id="cd19930">
    <property type="entry name" value="REC_DesR-like"/>
    <property type="match status" value="1"/>
</dbReference>
<dbReference type="PANTHER" id="PTHR43214:SF42">
    <property type="entry name" value="TRANSCRIPTIONAL REGULATORY PROTEIN DESR"/>
    <property type="match status" value="1"/>
</dbReference>
<dbReference type="InterPro" id="IPR000792">
    <property type="entry name" value="Tscrpt_reg_LuxR_C"/>
</dbReference>
<gene>
    <name evidence="8" type="ORF">K8V56_18170</name>
</gene>
<sequence>MIRVVIAEDQAMVRGALIALLSIESDLEIVGEAANGMEAAAVAEQLLPDVCILDIEMPIMNGIDASERLLEKFPSMAIIILTTFGRAGYLQRSVNAGVKGFLLKDGPSSALAEAIRKVVSGQRVVDPELAFSLFSEKDQLSEREQELLVLASKGLSNKEISKQLFLSEGTVRNYFSDVFQKLQVKSRTEAIHIARENGLIDV</sequence>
<evidence type="ECO:0000256" key="4">
    <source>
        <dbReference type="ARBA" id="ARBA00023163"/>
    </source>
</evidence>
<evidence type="ECO:0000256" key="3">
    <source>
        <dbReference type="ARBA" id="ARBA00023125"/>
    </source>
</evidence>
<dbReference type="SMART" id="SM00421">
    <property type="entry name" value="HTH_LUXR"/>
    <property type="match status" value="1"/>
</dbReference>
<reference evidence="8" key="1">
    <citation type="journal article" date="2021" name="PeerJ">
        <title>Extensive microbial diversity within the chicken gut microbiome revealed by metagenomics and culture.</title>
        <authorList>
            <person name="Gilroy R."/>
            <person name="Ravi A."/>
            <person name="Getino M."/>
            <person name="Pursley I."/>
            <person name="Horton D.L."/>
            <person name="Alikhan N.F."/>
            <person name="Baker D."/>
            <person name="Gharbi K."/>
            <person name="Hall N."/>
            <person name="Watson M."/>
            <person name="Adriaenssens E.M."/>
            <person name="Foster-Nyarko E."/>
            <person name="Jarju S."/>
            <person name="Secka A."/>
            <person name="Antonio M."/>
            <person name="Oren A."/>
            <person name="Chaudhuri R.R."/>
            <person name="La Ragione R."/>
            <person name="Hildebrand F."/>
            <person name="Pallen M.J."/>
        </authorList>
    </citation>
    <scope>NUCLEOTIDE SEQUENCE</scope>
    <source>
        <strain evidence="8">CHK171-7178</strain>
    </source>
</reference>
<keyword evidence="1 5" id="KW-0597">Phosphoprotein</keyword>
<evidence type="ECO:0000259" key="6">
    <source>
        <dbReference type="PROSITE" id="PS50043"/>
    </source>
</evidence>
<evidence type="ECO:0000256" key="2">
    <source>
        <dbReference type="ARBA" id="ARBA00023015"/>
    </source>
</evidence>
<dbReference type="Pfam" id="PF00072">
    <property type="entry name" value="Response_reg"/>
    <property type="match status" value="1"/>
</dbReference>
<evidence type="ECO:0000313" key="8">
    <source>
        <dbReference type="EMBL" id="HJF33695.1"/>
    </source>
</evidence>
<evidence type="ECO:0000256" key="5">
    <source>
        <dbReference type="PROSITE-ProRule" id="PRU00169"/>
    </source>
</evidence>
<comment type="caution">
    <text evidence="8">The sequence shown here is derived from an EMBL/GenBank/DDBJ whole genome shotgun (WGS) entry which is preliminary data.</text>
</comment>
<reference evidence="8" key="2">
    <citation type="submission" date="2021-09" db="EMBL/GenBank/DDBJ databases">
        <authorList>
            <person name="Gilroy R."/>
        </authorList>
    </citation>
    <scope>NUCLEOTIDE SEQUENCE</scope>
    <source>
        <strain evidence="8">CHK171-7178</strain>
    </source>
</reference>
<dbReference type="GO" id="GO:0006355">
    <property type="term" value="P:regulation of DNA-templated transcription"/>
    <property type="evidence" value="ECO:0007669"/>
    <property type="project" value="InterPro"/>
</dbReference>
<dbReference type="PROSITE" id="PS50043">
    <property type="entry name" value="HTH_LUXR_2"/>
    <property type="match status" value="1"/>
</dbReference>
<dbReference type="SMART" id="SM00448">
    <property type="entry name" value="REC"/>
    <property type="match status" value="1"/>
</dbReference>
<name>A0A921G1F6_SPOPS</name>
<dbReference type="EMBL" id="DYWT01000276">
    <property type="protein sequence ID" value="HJF33695.1"/>
    <property type="molecule type" value="Genomic_DNA"/>
</dbReference>
<protein>
    <submittedName>
        <fullName evidence="8">Response regulator transcription factor</fullName>
    </submittedName>
</protein>
<keyword evidence="2" id="KW-0805">Transcription regulation</keyword>
<dbReference type="InterPro" id="IPR016032">
    <property type="entry name" value="Sig_transdc_resp-reg_C-effctor"/>
</dbReference>
<evidence type="ECO:0000313" key="9">
    <source>
        <dbReference type="Proteomes" id="UP000698173"/>
    </source>
</evidence>
<dbReference type="GO" id="GO:0003677">
    <property type="term" value="F:DNA binding"/>
    <property type="evidence" value="ECO:0007669"/>
    <property type="project" value="UniProtKB-KW"/>
</dbReference>
<organism evidence="8 9">
    <name type="scientific">Sporosarcina psychrophila</name>
    <name type="common">Bacillus psychrophilus</name>
    <dbReference type="NCBI Taxonomy" id="1476"/>
    <lineage>
        <taxon>Bacteria</taxon>
        <taxon>Bacillati</taxon>
        <taxon>Bacillota</taxon>
        <taxon>Bacilli</taxon>
        <taxon>Bacillales</taxon>
        <taxon>Caryophanaceae</taxon>
        <taxon>Sporosarcina</taxon>
    </lineage>
</organism>
<dbReference type="Gene3D" id="3.40.50.2300">
    <property type="match status" value="1"/>
</dbReference>
<feature type="domain" description="Response regulatory" evidence="7">
    <location>
        <begin position="3"/>
        <end position="119"/>
    </location>
</feature>
<accession>A0A921G1F6</accession>
<dbReference type="SUPFAM" id="SSF46894">
    <property type="entry name" value="C-terminal effector domain of the bipartite response regulators"/>
    <property type="match status" value="1"/>
</dbReference>
<dbReference type="InterPro" id="IPR011006">
    <property type="entry name" value="CheY-like_superfamily"/>
</dbReference>
<keyword evidence="4" id="KW-0804">Transcription</keyword>
<dbReference type="PANTHER" id="PTHR43214">
    <property type="entry name" value="TWO-COMPONENT RESPONSE REGULATOR"/>
    <property type="match status" value="1"/>
</dbReference>
<dbReference type="InterPro" id="IPR039420">
    <property type="entry name" value="WalR-like"/>
</dbReference>
<dbReference type="Pfam" id="PF00196">
    <property type="entry name" value="GerE"/>
    <property type="match status" value="1"/>
</dbReference>
<proteinExistence type="predicted"/>
<dbReference type="AlphaFoldDB" id="A0A921G1F6"/>
<keyword evidence="3" id="KW-0238">DNA-binding</keyword>
<feature type="modified residue" description="4-aspartylphosphate" evidence="5">
    <location>
        <position position="54"/>
    </location>
</feature>
<dbReference type="InterPro" id="IPR001789">
    <property type="entry name" value="Sig_transdc_resp-reg_receiver"/>
</dbReference>
<dbReference type="PROSITE" id="PS50110">
    <property type="entry name" value="RESPONSE_REGULATORY"/>
    <property type="match status" value="1"/>
</dbReference>
<dbReference type="CDD" id="cd06170">
    <property type="entry name" value="LuxR_C_like"/>
    <property type="match status" value="1"/>
</dbReference>
<dbReference type="Proteomes" id="UP000698173">
    <property type="component" value="Unassembled WGS sequence"/>
</dbReference>
<evidence type="ECO:0000259" key="7">
    <source>
        <dbReference type="PROSITE" id="PS50110"/>
    </source>
</evidence>
<dbReference type="GO" id="GO:0000160">
    <property type="term" value="P:phosphorelay signal transduction system"/>
    <property type="evidence" value="ECO:0007669"/>
    <property type="project" value="InterPro"/>
</dbReference>
<evidence type="ECO:0000256" key="1">
    <source>
        <dbReference type="ARBA" id="ARBA00022553"/>
    </source>
</evidence>
<dbReference type="SUPFAM" id="SSF52172">
    <property type="entry name" value="CheY-like"/>
    <property type="match status" value="1"/>
</dbReference>